<reference evidence="1" key="1">
    <citation type="submission" date="2019-08" db="EMBL/GenBank/DDBJ databases">
        <authorList>
            <person name="Kucharzyk K."/>
            <person name="Murdoch R.W."/>
            <person name="Higgins S."/>
            <person name="Loffler F."/>
        </authorList>
    </citation>
    <scope>NUCLEOTIDE SEQUENCE</scope>
</reference>
<evidence type="ECO:0000313" key="1">
    <source>
        <dbReference type="EMBL" id="MPN24423.1"/>
    </source>
</evidence>
<accession>A0A645GL24</accession>
<gene>
    <name evidence="1" type="ORF">SDC9_171822</name>
</gene>
<protein>
    <submittedName>
        <fullName evidence="1">Uncharacterized protein</fullName>
    </submittedName>
</protein>
<comment type="caution">
    <text evidence="1">The sequence shown here is derived from an EMBL/GenBank/DDBJ whole genome shotgun (WGS) entry which is preliminary data.</text>
</comment>
<proteinExistence type="predicted"/>
<sequence length="175" mass="19477">MGAGGGHAHGIHKIIGAFFGDGKREVWVFVNHCNGIAGIVRGKRSLATFHLIENFVHHIGLYNTFLLFQLFCRFLNFFGRRGVQAHTQLFKSNGKGITAVVEHQHISFVLLIPQRRPAVNGALHHGFVIYNTHNTPGVRYGVFIIGVIVQPLVLVADHCNIRDITKIQLGKHALF</sequence>
<dbReference type="EMBL" id="VSSQ01073276">
    <property type="protein sequence ID" value="MPN24423.1"/>
    <property type="molecule type" value="Genomic_DNA"/>
</dbReference>
<organism evidence="1">
    <name type="scientific">bioreactor metagenome</name>
    <dbReference type="NCBI Taxonomy" id="1076179"/>
    <lineage>
        <taxon>unclassified sequences</taxon>
        <taxon>metagenomes</taxon>
        <taxon>ecological metagenomes</taxon>
    </lineage>
</organism>
<name>A0A645GL24_9ZZZZ</name>
<dbReference type="AlphaFoldDB" id="A0A645GL24"/>